<dbReference type="OrthoDB" id="5592585at2759"/>
<evidence type="ECO:0000256" key="1">
    <source>
        <dbReference type="SAM" id="MobiDB-lite"/>
    </source>
</evidence>
<dbReference type="AlphaFoldDB" id="A0A0C3CK15"/>
<dbReference type="Pfam" id="PF17667">
    <property type="entry name" value="Pkinase_fungal"/>
    <property type="match status" value="1"/>
</dbReference>
<sequence>MPLETALTSKVVDLSKAEYFIEVKNGKALDPFVDNDDKSSDRDPDYPFEAIADMRILTRGQILAYCTAIARSQFRTHVFGVIIIGTRARILRWDPSAMVVTSLFDYTEKENNLLAQFIWHYENASPHTRGHDTSVKSISTKVARKRFGTEIMGQVRERNPHHSHFCIMNISDRETEVIQHSHLISYPPPYQRISPFGRITRTLHAFDEETKEFVFVKDYWRVMADGMAKESDIYKELEKHKVPNIAPFGNGNDVMCEAWSVPSKKLLLKLVKTRHENGTEDKIQKHKTLEQWRLFRMSLRVIGDGLETFKSTKQLVGAIADAMEAHDAALFDARILHRDISVGNILIHGNRGLLIDWDLCFLLDGKVEGPRRAQRTGTWQFMSAAILQNPTKVHDISDDRESAFHVLTWTALCYGRHTQRRPDDLKRLLKVYDYSFAAGKYIEGGELKRDTLLQYKLSKEVSFNPPLDRLIKDLAVNLRARYIDIEPSARAKLEATKKKIAQFEQAPGGPEAHRDVLEALRDNCTDNPAFVLSTLMKQLETRGWLVKKMRKYLQESGWPLDDKVRPEGLHETSNSKKRSRDKQDDSPVVLEGQPKSKVEKRVEYADVSSSRTSLFRSGSSGLGRVMEEEED</sequence>
<evidence type="ECO:0000313" key="3">
    <source>
        <dbReference type="EMBL" id="KIM44449.1"/>
    </source>
</evidence>
<feature type="region of interest" description="Disordered" evidence="1">
    <location>
        <begin position="560"/>
        <end position="631"/>
    </location>
</feature>
<dbReference type="Gene3D" id="1.10.510.10">
    <property type="entry name" value="Transferase(Phosphotransferase) domain 1"/>
    <property type="match status" value="1"/>
</dbReference>
<dbReference type="PANTHER" id="PTHR38248">
    <property type="entry name" value="FUNK1 6"/>
    <property type="match status" value="1"/>
</dbReference>
<dbReference type="SUPFAM" id="SSF56112">
    <property type="entry name" value="Protein kinase-like (PK-like)"/>
    <property type="match status" value="2"/>
</dbReference>
<dbReference type="PANTHER" id="PTHR38248:SF2">
    <property type="entry name" value="FUNK1 11"/>
    <property type="match status" value="1"/>
</dbReference>
<feature type="domain" description="Fungal-type protein kinase" evidence="2">
    <location>
        <begin position="61"/>
        <end position="410"/>
    </location>
</feature>
<accession>A0A0C3CK15</accession>
<dbReference type="Proteomes" id="UP000053424">
    <property type="component" value="Unassembled WGS sequence"/>
</dbReference>
<dbReference type="GO" id="GO:0004672">
    <property type="term" value="F:protein kinase activity"/>
    <property type="evidence" value="ECO:0007669"/>
    <property type="project" value="InterPro"/>
</dbReference>
<name>A0A0C3CK15_HEBCY</name>
<gene>
    <name evidence="3" type="ORF">M413DRAFT_353590</name>
</gene>
<proteinExistence type="predicted"/>
<feature type="compositionally biased region" description="Low complexity" evidence="1">
    <location>
        <begin position="608"/>
        <end position="624"/>
    </location>
</feature>
<dbReference type="PROSITE" id="PS00109">
    <property type="entry name" value="PROTEIN_KINASE_TYR"/>
    <property type="match status" value="1"/>
</dbReference>
<organism evidence="3 4">
    <name type="scientific">Hebeloma cylindrosporum</name>
    <dbReference type="NCBI Taxonomy" id="76867"/>
    <lineage>
        <taxon>Eukaryota</taxon>
        <taxon>Fungi</taxon>
        <taxon>Dikarya</taxon>
        <taxon>Basidiomycota</taxon>
        <taxon>Agaricomycotina</taxon>
        <taxon>Agaricomycetes</taxon>
        <taxon>Agaricomycetidae</taxon>
        <taxon>Agaricales</taxon>
        <taxon>Agaricineae</taxon>
        <taxon>Hymenogastraceae</taxon>
        <taxon>Hebeloma</taxon>
    </lineage>
</organism>
<feature type="compositionally biased region" description="Basic and acidic residues" evidence="1">
    <location>
        <begin position="560"/>
        <end position="574"/>
    </location>
</feature>
<reference evidence="4" key="2">
    <citation type="submission" date="2015-01" db="EMBL/GenBank/DDBJ databases">
        <title>Evolutionary Origins and Diversification of the Mycorrhizal Mutualists.</title>
        <authorList>
            <consortium name="DOE Joint Genome Institute"/>
            <consortium name="Mycorrhizal Genomics Consortium"/>
            <person name="Kohler A."/>
            <person name="Kuo A."/>
            <person name="Nagy L.G."/>
            <person name="Floudas D."/>
            <person name="Copeland A."/>
            <person name="Barry K.W."/>
            <person name="Cichocki N."/>
            <person name="Veneault-Fourrey C."/>
            <person name="LaButti K."/>
            <person name="Lindquist E.A."/>
            <person name="Lipzen A."/>
            <person name="Lundell T."/>
            <person name="Morin E."/>
            <person name="Murat C."/>
            <person name="Riley R."/>
            <person name="Ohm R."/>
            <person name="Sun H."/>
            <person name="Tunlid A."/>
            <person name="Henrissat B."/>
            <person name="Grigoriev I.V."/>
            <person name="Hibbett D.S."/>
            <person name="Martin F."/>
        </authorList>
    </citation>
    <scope>NUCLEOTIDE SEQUENCE [LARGE SCALE GENOMIC DNA]</scope>
    <source>
        <strain evidence="4">h7</strain>
    </source>
</reference>
<dbReference type="HOGENOM" id="CLU_006410_5_0_1"/>
<reference evidence="3 4" key="1">
    <citation type="submission" date="2014-04" db="EMBL/GenBank/DDBJ databases">
        <authorList>
            <consortium name="DOE Joint Genome Institute"/>
            <person name="Kuo A."/>
            <person name="Gay G."/>
            <person name="Dore J."/>
            <person name="Kohler A."/>
            <person name="Nagy L.G."/>
            <person name="Floudas D."/>
            <person name="Copeland A."/>
            <person name="Barry K.W."/>
            <person name="Cichocki N."/>
            <person name="Veneault-Fourrey C."/>
            <person name="LaButti K."/>
            <person name="Lindquist E.A."/>
            <person name="Lipzen A."/>
            <person name="Lundell T."/>
            <person name="Morin E."/>
            <person name="Murat C."/>
            <person name="Sun H."/>
            <person name="Tunlid A."/>
            <person name="Henrissat B."/>
            <person name="Grigoriev I.V."/>
            <person name="Hibbett D.S."/>
            <person name="Martin F."/>
            <person name="Nordberg H.P."/>
            <person name="Cantor M.N."/>
            <person name="Hua S.X."/>
        </authorList>
    </citation>
    <scope>NUCLEOTIDE SEQUENCE [LARGE SCALE GENOMIC DNA]</scope>
    <source>
        <strain evidence="4">h7</strain>
    </source>
</reference>
<evidence type="ECO:0000313" key="4">
    <source>
        <dbReference type="Proteomes" id="UP000053424"/>
    </source>
</evidence>
<keyword evidence="4" id="KW-1185">Reference proteome</keyword>
<evidence type="ECO:0000259" key="2">
    <source>
        <dbReference type="Pfam" id="PF17667"/>
    </source>
</evidence>
<dbReference type="InterPro" id="IPR011009">
    <property type="entry name" value="Kinase-like_dom_sf"/>
</dbReference>
<dbReference type="InterPro" id="IPR040976">
    <property type="entry name" value="Pkinase_fungal"/>
</dbReference>
<feature type="compositionally biased region" description="Basic and acidic residues" evidence="1">
    <location>
        <begin position="594"/>
        <end position="604"/>
    </location>
</feature>
<dbReference type="InterPro" id="IPR008266">
    <property type="entry name" value="Tyr_kinase_AS"/>
</dbReference>
<protein>
    <recommendedName>
        <fullName evidence="2">Fungal-type protein kinase domain-containing protein</fullName>
    </recommendedName>
</protein>
<dbReference type="EMBL" id="KN831773">
    <property type="protein sequence ID" value="KIM44449.1"/>
    <property type="molecule type" value="Genomic_DNA"/>
</dbReference>